<organism evidence="1 2">
    <name type="scientific">Halolamina litorea</name>
    <dbReference type="NCBI Taxonomy" id="1515593"/>
    <lineage>
        <taxon>Archaea</taxon>
        <taxon>Methanobacteriati</taxon>
        <taxon>Methanobacteriota</taxon>
        <taxon>Stenosarchaea group</taxon>
        <taxon>Halobacteria</taxon>
        <taxon>Halobacteriales</taxon>
        <taxon>Haloferacaceae</taxon>
    </lineage>
</organism>
<dbReference type="EMBL" id="JBHUCZ010000002">
    <property type="protein sequence ID" value="MFD1567001.1"/>
    <property type="molecule type" value="Genomic_DNA"/>
</dbReference>
<keyword evidence="2" id="KW-1185">Reference proteome</keyword>
<dbReference type="Proteomes" id="UP001597139">
    <property type="component" value="Unassembled WGS sequence"/>
</dbReference>
<comment type="caution">
    <text evidence="1">The sequence shown here is derived from an EMBL/GenBank/DDBJ whole genome shotgun (WGS) entry which is preliminary data.</text>
</comment>
<evidence type="ECO:0000313" key="2">
    <source>
        <dbReference type="Proteomes" id="UP001597139"/>
    </source>
</evidence>
<dbReference type="RefSeq" id="WP_267646555.1">
    <property type="nucleotide sequence ID" value="NZ_JANHGR010000001.1"/>
</dbReference>
<accession>A0ABD6BPS9</accession>
<protein>
    <submittedName>
        <fullName evidence="1">Uncharacterized protein</fullName>
    </submittedName>
</protein>
<gene>
    <name evidence="1" type="ORF">ACFSAU_05820</name>
</gene>
<name>A0ABD6BPS9_9EURY</name>
<proteinExistence type="predicted"/>
<sequence length="84" mass="9721">MEHYWINWVEPERSLLVGWHQDDTHPEFGEVHLQVNDGDTTVEHSAAEFIDSHPMDVLSQRLHKLADVVTSVQWSDSRPVGFDL</sequence>
<dbReference type="AlphaFoldDB" id="A0ABD6BPS9"/>
<evidence type="ECO:0000313" key="1">
    <source>
        <dbReference type="EMBL" id="MFD1567001.1"/>
    </source>
</evidence>
<reference evidence="1 2" key="1">
    <citation type="journal article" date="2019" name="Int. J. Syst. Evol. Microbiol.">
        <title>The Global Catalogue of Microorganisms (GCM) 10K type strain sequencing project: providing services to taxonomists for standard genome sequencing and annotation.</title>
        <authorList>
            <consortium name="The Broad Institute Genomics Platform"/>
            <consortium name="The Broad Institute Genome Sequencing Center for Infectious Disease"/>
            <person name="Wu L."/>
            <person name="Ma J."/>
        </authorList>
    </citation>
    <scope>NUCLEOTIDE SEQUENCE [LARGE SCALE GENOMIC DNA]</scope>
    <source>
        <strain evidence="1 2">CGMCC 1.12859</strain>
    </source>
</reference>